<protein>
    <recommendedName>
        <fullName evidence="1">NodB homology domain-containing protein</fullName>
    </recommendedName>
</protein>
<dbReference type="InterPro" id="IPR011330">
    <property type="entry name" value="Glyco_hydro/deAcase_b/a-brl"/>
</dbReference>
<sequence length="251" mass="29554">MLNYLSIDLESWAMPNTPEFLQLKSQQKKRLDNGHAEKSTLKILDILQKTKTKTTFFIVGQIYQWYPKLVEKITRDGHEVAFHTHAHDPLPDESSLIRSLELSKEFIQKFKPIGFRAPRINFGKKYFPILKKYGFKYDSSSYGEFYSQFVYKKVKEFPVSAWKKIPIGSGYFIGLLGNHIDKVYQRLNRSNTPFISFLHNWQILSPLKPTFPTRSYLITHPHYFPYLKNTSKSLEYLVKKFSISPMKNLLQ</sequence>
<evidence type="ECO:0000313" key="2">
    <source>
        <dbReference type="EMBL" id="OGK17790.1"/>
    </source>
</evidence>
<reference evidence="2 3" key="1">
    <citation type="journal article" date="2016" name="Nat. Commun.">
        <title>Thousands of microbial genomes shed light on interconnected biogeochemical processes in an aquifer system.</title>
        <authorList>
            <person name="Anantharaman K."/>
            <person name="Brown C.T."/>
            <person name="Hug L.A."/>
            <person name="Sharon I."/>
            <person name="Castelle C.J."/>
            <person name="Probst A.J."/>
            <person name="Thomas B.C."/>
            <person name="Singh A."/>
            <person name="Wilkins M.J."/>
            <person name="Karaoz U."/>
            <person name="Brodie E.L."/>
            <person name="Williams K.H."/>
            <person name="Hubbard S.S."/>
            <person name="Banfield J.F."/>
        </authorList>
    </citation>
    <scope>NUCLEOTIDE SEQUENCE [LARGE SCALE GENOMIC DNA]</scope>
</reference>
<dbReference type="Pfam" id="PF11959">
    <property type="entry name" value="DUF3473"/>
    <property type="match status" value="1"/>
</dbReference>
<dbReference type="SUPFAM" id="SSF88713">
    <property type="entry name" value="Glycoside hydrolase/deacetylase"/>
    <property type="match status" value="1"/>
</dbReference>
<name>A0A1F7GFU6_9BACT</name>
<gene>
    <name evidence="2" type="ORF">A2866_05510</name>
</gene>
<dbReference type="PROSITE" id="PS51677">
    <property type="entry name" value="NODB"/>
    <property type="match status" value="1"/>
</dbReference>
<dbReference type="GO" id="GO:0005975">
    <property type="term" value="P:carbohydrate metabolic process"/>
    <property type="evidence" value="ECO:0007669"/>
    <property type="project" value="InterPro"/>
</dbReference>
<dbReference type="GO" id="GO:0016810">
    <property type="term" value="F:hydrolase activity, acting on carbon-nitrogen (but not peptide) bonds"/>
    <property type="evidence" value="ECO:0007669"/>
    <property type="project" value="InterPro"/>
</dbReference>
<feature type="domain" description="NodB homology" evidence="1">
    <location>
        <begin position="25"/>
        <end position="251"/>
    </location>
</feature>
<evidence type="ECO:0000313" key="3">
    <source>
        <dbReference type="Proteomes" id="UP000177026"/>
    </source>
</evidence>
<dbReference type="Proteomes" id="UP000177026">
    <property type="component" value="Unassembled WGS sequence"/>
</dbReference>
<organism evidence="2 3">
    <name type="scientific">Candidatus Roizmanbacteria bacterium RIFCSPHIGHO2_01_FULL_39_8</name>
    <dbReference type="NCBI Taxonomy" id="1802033"/>
    <lineage>
        <taxon>Bacteria</taxon>
        <taxon>Candidatus Roizmaniibacteriota</taxon>
    </lineage>
</organism>
<dbReference type="AlphaFoldDB" id="A0A1F7GFU6"/>
<dbReference type="InterPro" id="IPR022560">
    <property type="entry name" value="DUF3473"/>
</dbReference>
<dbReference type="PANTHER" id="PTHR47561">
    <property type="entry name" value="POLYSACCHARIDE DEACETYLASE FAMILY PROTEIN (AFU_ORTHOLOGUE AFUA_6G05030)"/>
    <property type="match status" value="1"/>
</dbReference>
<dbReference type="InterPro" id="IPR002509">
    <property type="entry name" value="NODB_dom"/>
</dbReference>
<accession>A0A1F7GFU6</accession>
<proteinExistence type="predicted"/>
<dbReference type="Pfam" id="PF01522">
    <property type="entry name" value="Polysacc_deac_1"/>
    <property type="match status" value="1"/>
</dbReference>
<evidence type="ECO:0000259" key="1">
    <source>
        <dbReference type="PROSITE" id="PS51677"/>
    </source>
</evidence>
<dbReference type="EMBL" id="MFZI01000079">
    <property type="protein sequence ID" value="OGK17790.1"/>
    <property type="molecule type" value="Genomic_DNA"/>
</dbReference>
<dbReference type="Gene3D" id="3.20.20.370">
    <property type="entry name" value="Glycoside hydrolase/deacetylase"/>
    <property type="match status" value="1"/>
</dbReference>
<dbReference type="PANTHER" id="PTHR47561:SF1">
    <property type="entry name" value="POLYSACCHARIDE DEACETYLASE FAMILY PROTEIN (AFU_ORTHOLOGUE AFUA_6G05030)"/>
    <property type="match status" value="1"/>
</dbReference>
<comment type="caution">
    <text evidence="2">The sequence shown here is derived from an EMBL/GenBank/DDBJ whole genome shotgun (WGS) entry which is preliminary data.</text>
</comment>